<dbReference type="GO" id="GO:0005737">
    <property type="term" value="C:cytoplasm"/>
    <property type="evidence" value="ECO:0007669"/>
    <property type="project" value="UniProtKB-ARBA"/>
</dbReference>
<dbReference type="Gene3D" id="1.10.533.10">
    <property type="entry name" value="Death Domain, Fas"/>
    <property type="match status" value="1"/>
</dbReference>
<dbReference type="Pfam" id="PF16739">
    <property type="entry name" value="CARD_2"/>
    <property type="match status" value="1"/>
</dbReference>
<feature type="compositionally biased region" description="Basic residues" evidence="6">
    <location>
        <begin position="66"/>
        <end position="75"/>
    </location>
</feature>
<evidence type="ECO:0000256" key="4">
    <source>
        <dbReference type="ARBA" id="ARBA00022843"/>
    </source>
</evidence>
<evidence type="ECO:0000256" key="2">
    <source>
        <dbReference type="ARBA" id="ARBA00022553"/>
    </source>
</evidence>
<keyword evidence="4" id="KW-0832">Ubl conjugation</keyword>
<name>A0AAV2II55_LYMST</name>
<sequence length="172" mass="19654">MTSAPLEQRPPLHQLNEHHPLTSNQVIVKSQSLSIDCGEPTAPRIFSPIRGRGKNRSTKSSVIGHTQKKPMRGRLKPRHHQVILQNYEYLKLEIDARHITGHMVSNFAISLDDKEEINAKTTQSGRTECFLDRLLVSGRGQSFDTFMDALRRNNYVNAHRKIRQDLQKLGQP</sequence>
<dbReference type="Proteomes" id="UP001497497">
    <property type="component" value="Unassembled WGS sequence"/>
</dbReference>
<protein>
    <recommendedName>
        <fullName evidence="7">Caspase recruitment domain-containing protein</fullName>
    </recommendedName>
</protein>
<dbReference type="EMBL" id="CAXITT010000801">
    <property type="protein sequence ID" value="CAL1546348.1"/>
    <property type="molecule type" value="Genomic_DNA"/>
</dbReference>
<dbReference type="AlphaFoldDB" id="A0AAV2II55"/>
<keyword evidence="3" id="KW-0399">Innate immunity</keyword>
<feature type="domain" description="Caspase recruitment" evidence="7">
    <location>
        <begin position="79"/>
        <end position="164"/>
    </location>
</feature>
<dbReference type="SUPFAM" id="SSF47986">
    <property type="entry name" value="DEATH domain"/>
    <property type="match status" value="1"/>
</dbReference>
<evidence type="ECO:0000259" key="7">
    <source>
        <dbReference type="Pfam" id="PF16739"/>
    </source>
</evidence>
<comment type="caution">
    <text evidence="8">The sequence shown here is derived from an EMBL/GenBank/DDBJ whole genome shotgun (WGS) entry which is preliminary data.</text>
</comment>
<dbReference type="CDD" id="cd01671">
    <property type="entry name" value="CARD"/>
    <property type="match status" value="1"/>
</dbReference>
<feature type="region of interest" description="Disordered" evidence="6">
    <location>
        <begin position="44"/>
        <end position="75"/>
    </location>
</feature>
<evidence type="ECO:0000256" key="6">
    <source>
        <dbReference type="SAM" id="MobiDB-lite"/>
    </source>
</evidence>
<reference evidence="8 9" key="1">
    <citation type="submission" date="2024-04" db="EMBL/GenBank/DDBJ databases">
        <authorList>
            <consortium name="Genoscope - CEA"/>
            <person name="William W."/>
        </authorList>
    </citation>
    <scope>NUCLEOTIDE SEQUENCE [LARGE SCALE GENOMIC DNA]</scope>
</reference>
<evidence type="ECO:0000256" key="5">
    <source>
        <dbReference type="ARBA" id="ARBA00022859"/>
    </source>
</evidence>
<proteinExistence type="predicted"/>
<dbReference type="InterPro" id="IPR031964">
    <property type="entry name" value="CARD_dom"/>
</dbReference>
<gene>
    <name evidence="8" type="ORF">GSLYS_00019725001</name>
</gene>
<keyword evidence="5" id="KW-0391">Immunity</keyword>
<keyword evidence="2" id="KW-0597">Phosphoprotein</keyword>
<keyword evidence="9" id="KW-1185">Reference proteome</keyword>
<accession>A0AAV2II55</accession>
<dbReference type="GO" id="GO:0045087">
    <property type="term" value="P:innate immune response"/>
    <property type="evidence" value="ECO:0007669"/>
    <property type="project" value="UniProtKB-KW"/>
</dbReference>
<evidence type="ECO:0000313" key="8">
    <source>
        <dbReference type="EMBL" id="CAL1546348.1"/>
    </source>
</evidence>
<evidence type="ECO:0000256" key="1">
    <source>
        <dbReference type="ARBA" id="ARBA00022499"/>
    </source>
</evidence>
<keyword evidence="1" id="KW-1017">Isopeptide bond</keyword>
<evidence type="ECO:0000313" key="9">
    <source>
        <dbReference type="Proteomes" id="UP001497497"/>
    </source>
</evidence>
<evidence type="ECO:0000256" key="3">
    <source>
        <dbReference type="ARBA" id="ARBA00022588"/>
    </source>
</evidence>
<dbReference type="InterPro" id="IPR011029">
    <property type="entry name" value="DEATH-like_dom_sf"/>
</dbReference>
<organism evidence="8 9">
    <name type="scientific">Lymnaea stagnalis</name>
    <name type="common">Great pond snail</name>
    <name type="synonym">Helix stagnalis</name>
    <dbReference type="NCBI Taxonomy" id="6523"/>
    <lineage>
        <taxon>Eukaryota</taxon>
        <taxon>Metazoa</taxon>
        <taxon>Spiralia</taxon>
        <taxon>Lophotrochozoa</taxon>
        <taxon>Mollusca</taxon>
        <taxon>Gastropoda</taxon>
        <taxon>Heterobranchia</taxon>
        <taxon>Euthyneura</taxon>
        <taxon>Panpulmonata</taxon>
        <taxon>Hygrophila</taxon>
        <taxon>Lymnaeoidea</taxon>
        <taxon>Lymnaeidae</taxon>
        <taxon>Lymnaea</taxon>
    </lineage>
</organism>